<protein>
    <recommendedName>
        <fullName evidence="2">Ig-like domain-containing protein</fullName>
    </recommendedName>
</protein>
<keyword evidence="4" id="KW-1185">Reference proteome</keyword>
<feature type="region of interest" description="Disordered" evidence="1">
    <location>
        <begin position="91"/>
        <end position="136"/>
    </location>
</feature>
<dbReference type="InterPro" id="IPR003599">
    <property type="entry name" value="Ig_sub"/>
</dbReference>
<dbReference type="SUPFAM" id="SSF48726">
    <property type="entry name" value="Immunoglobulin"/>
    <property type="match status" value="1"/>
</dbReference>
<dbReference type="FunFam" id="2.60.40.10:FF:000022">
    <property type="entry name" value="Cardiac titin"/>
    <property type="match status" value="1"/>
</dbReference>
<dbReference type="PANTHER" id="PTHR47633">
    <property type="entry name" value="IMMUNOGLOBULIN"/>
    <property type="match status" value="1"/>
</dbReference>
<sequence length="136" mass="14869">MTSLQQTEGQAVRFECRVAGSSPLEVTWLRDGEPVKQGGDFTMTYDDNTAALEIARGEMRHSGEYTCSATNSVGSASCRAKLTLTAPRFPPIRQEVVPSGGDSGRQHRARVSHDRLRPHQRSHGPKTTKTFAVGEL</sequence>
<dbReference type="PROSITE" id="PS50835">
    <property type="entry name" value="IG_LIKE"/>
    <property type="match status" value="1"/>
</dbReference>
<dbReference type="OrthoDB" id="5969272at2759"/>
<dbReference type="InterPro" id="IPR013098">
    <property type="entry name" value="Ig_I-set"/>
</dbReference>
<dbReference type="EMBL" id="JAAKFY010000018">
    <property type="protein sequence ID" value="KAF3843816.1"/>
    <property type="molecule type" value="Genomic_DNA"/>
</dbReference>
<reference evidence="3 4" key="1">
    <citation type="submission" date="2020-03" db="EMBL/GenBank/DDBJ databases">
        <title>Dissostichus mawsoni Genome sequencing and assembly.</title>
        <authorList>
            <person name="Park H."/>
        </authorList>
    </citation>
    <scope>NUCLEOTIDE SEQUENCE [LARGE SCALE GENOMIC DNA]</scope>
    <source>
        <strain evidence="3">DM0001</strain>
        <tissue evidence="3">Muscle</tissue>
    </source>
</reference>
<proteinExistence type="predicted"/>
<dbReference type="InterPro" id="IPR007110">
    <property type="entry name" value="Ig-like_dom"/>
</dbReference>
<evidence type="ECO:0000313" key="3">
    <source>
        <dbReference type="EMBL" id="KAF3843816.1"/>
    </source>
</evidence>
<gene>
    <name evidence="3" type="ORF">F7725_002665</name>
</gene>
<dbReference type="Proteomes" id="UP000518266">
    <property type="component" value="Unassembled WGS sequence"/>
</dbReference>
<name>A0A7J5Y307_DISMA</name>
<dbReference type="Pfam" id="PF07679">
    <property type="entry name" value="I-set"/>
    <property type="match status" value="1"/>
</dbReference>
<organism evidence="3 4">
    <name type="scientific">Dissostichus mawsoni</name>
    <name type="common">Antarctic cod</name>
    <dbReference type="NCBI Taxonomy" id="36200"/>
    <lineage>
        <taxon>Eukaryota</taxon>
        <taxon>Metazoa</taxon>
        <taxon>Chordata</taxon>
        <taxon>Craniata</taxon>
        <taxon>Vertebrata</taxon>
        <taxon>Euteleostomi</taxon>
        <taxon>Actinopterygii</taxon>
        <taxon>Neopterygii</taxon>
        <taxon>Teleostei</taxon>
        <taxon>Neoteleostei</taxon>
        <taxon>Acanthomorphata</taxon>
        <taxon>Eupercaria</taxon>
        <taxon>Perciformes</taxon>
        <taxon>Notothenioidei</taxon>
        <taxon>Nototheniidae</taxon>
        <taxon>Dissostichus</taxon>
    </lineage>
</organism>
<accession>A0A7J5Y307</accession>
<dbReference type="InterPro" id="IPR036179">
    <property type="entry name" value="Ig-like_dom_sf"/>
</dbReference>
<dbReference type="SMART" id="SM00408">
    <property type="entry name" value="IGc2"/>
    <property type="match status" value="1"/>
</dbReference>
<evidence type="ECO:0000256" key="1">
    <source>
        <dbReference type="SAM" id="MobiDB-lite"/>
    </source>
</evidence>
<dbReference type="InterPro" id="IPR003598">
    <property type="entry name" value="Ig_sub2"/>
</dbReference>
<evidence type="ECO:0000259" key="2">
    <source>
        <dbReference type="PROSITE" id="PS50835"/>
    </source>
</evidence>
<dbReference type="InterPro" id="IPR013783">
    <property type="entry name" value="Ig-like_fold"/>
</dbReference>
<dbReference type="SMART" id="SM00409">
    <property type="entry name" value="IG"/>
    <property type="match status" value="1"/>
</dbReference>
<comment type="caution">
    <text evidence="3">The sequence shown here is derived from an EMBL/GenBank/DDBJ whole genome shotgun (WGS) entry which is preliminary data.</text>
</comment>
<dbReference type="Gene3D" id="2.60.40.10">
    <property type="entry name" value="Immunoglobulins"/>
    <property type="match status" value="1"/>
</dbReference>
<dbReference type="PANTHER" id="PTHR47633:SF4">
    <property type="entry name" value="MYOPALLADIN ISOFORM X1"/>
    <property type="match status" value="1"/>
</dbReference>
<dbReference type="AlphaFoldDB" id="A0A7J5Y307"/>
<evidence type="ECO:0000313" key="4">
    <source>
        <dbReference type="Proteomes" id="UP000518266"/>
    </source>
</evidence>
<feature type="domain" description="Ig-like" evidence="2">
    <location>
        <begin position="1"/>
        <end position="83"/>
    </location>
</feature>